<dbReference type="Pfam" id="PF14360">
    <property type="entry name" value="PAP2_C"/>
    <property type="match status" value="1"/>
</dbReference>
<dbReference type="GO" id="GO:0005886">
    <property type="term" value="C:plasma membrane"/>
    <property type="evidence" value="ECO:0007669"/>
    <property type="project" value="TreeGrafter"/>
</dbReference>
<evidence type="ECO:0000256" key="3">
    <source>
        <dbReference type="ARBA" id="ARBA00022679"/>
    </source>
</evidence>
<dbReference type="GO" id="GO:0005789">
    <property type="term" value="C:endoplasmic reticulum membrane"/>
    <property type="evidence" value="ECO:0007669"/>
    <property type="project" value="TreeGrafter"/>
</dbReference>
<dbReference type="PANTHER" id="PTHR21290">
    <property type="entry name" value="SPHINGOMYELIN SYNTHETASE"/>
    <property type="match status" value="1"/>
</dbReference>
<evidence type="ECO:0000256" key="1">
    <source>
        <dbReference type="ARBA" id="ARBA00004141"/>
    </source>
</evidence>
<evidence type="ECO:0000256" key="5">
    <source>
        <dbReference type="ARBA" id="ARBA00022919"/>
    </source>
</evidence>
<evidence type="ECO:0000259" key="11">
    <source>
        <dbReference type="Pfam" id="PF14360"/>
    </source>
</evidence>
<feature type="domain" description="Sphingomyelin synthase-like" evidence="11">
    <location>
        <begin position="249"/>
        <end position="334"/>
    </location>
</feature>
<feature type="coiled-coil region" evidence="9">
    <location>
        <begin position="360"/>
        <end position="387"/>
    </location>
</feature>
<keyword evidence="9" id="KW-0175">Coiled coil</keyword>
<gene>
    <name evidence="12" type="ORF">PGLA2088_LOCUS45585</name>
</gene>
<keyword evidence="5" id="KW-0746">Sphingolipid metabolism</keyword>
<keyword evidence="4 10" id="KW-0812">Transmembrane</keyword>
<keyword evidence="3" id="KW-0808">Transferase</keyword>
<dbReference type="GO" id="GO:0047493">
    <property type="term" value="F:ceramide cholinephosphotransferase activity"/>
    <property type="evidence" value="ECO:0007669"/>
    <property type="project" value="TreeGrafter"/>
</dbReference>
<evidence type="ECO:0000256" key="2">
    <source>
        <dbReference type="ARBA" id="ARBA00005441"/>
    </source>
</evidence>
<proteinExistence type="inferred from homology"/>
<dbReference type="PANTHER" id="PTHR21290:SF25">
    <property type="entry name" value="SPHINGOMYELIN SYNTHASE-RELATED PROTEIN 1"/>
    <property type="match status" value="1"/>
</dbReference>
<sequence>MEFGQNQPSAGAGGAFQALYSIVEEENHALNASDLRFSAGDNELRPTGEFPVRRRVFFLAKWALPMMICGFSNLAMGTMLHIGTYYYVRVMDRFERVYSEPSLNISMREKGTDLSPGLWNDTFSFGSLQDPIEAELGWSKVSLHELDLAAAVLPAFWFVGTIYDKDLQGWSKTLLCHSMLALVKGLFSCITIVPDSIGWKSCKSRLGEVNLEHIRAVPDPEDSSIWAMLSSILSLEMTGFASRKPVRFCADMLYSGHTFVTCLYGFALIELARKLLLKWEWHGPKYRNTRQAIIYSLTSFFVIEQVIEIRLVLKNRFHYTVDIVMAIIMTLLWFTNGPVAVAAQRWATFGEGVTGPGLPEAEKEKERKKLLAELKVIDDKLELENKELKDYVLVETAMPTCKDFSNHLEGKNFVLLKKGVPVDKPTQESWFFGEPERSAILKAVGNKSAEIPAGLAELAAAHNLRLLPKEAVQRRDGDMWVPPACVPFACCCLSGKFFLVSERHMDRYLARGPALERLVVVVAAATQTLLHLRCKSSRNKYKKRDCFQELECRNAHCSAQ</sequence>
<keyword evidence="8 10" id="KW-0472">Membrane</keyword>
<feature type="transmembrane region" description="Helical" evidence="10">
    <location>
        <begin position="252"/>
        <end position="271"/>
    </location>
</feature>
<keyword evidence="6 10" id="KW-1133">Transmembrane helix</keyword>
<organism evidence="12 13">
    <name type="scientific">Polarella glacialis</name>
    <name type="common">Dinoflagellate</name>
    <dbReference type="NCBI Taxonomy" id="89957"/>
    <lineage>
        <taxon>Eukaryota</taxon>
        <taxon>Sar</taxon>
        <taxon>Alveolata</taxon>
        <taxon>Dinophyceae</taxon>
        <taxon>Suessiales</taxon>
        <taxon>Suessiaceae</taxon>
        <taxon>Polarella</taxon>
    </lineage>
</organism>
<evidence type="ECO:0000256" key="9">
    <source>
        <dbReference type="SAM" id="Coils"/>
    </source>
</evidence>
<evidence type="ECO:0000256" key="10">
    <source>
        <dbReference type="SAM" id="Phobius"/>
    </source>
</evidence>
<protein>
    <recommendedName>
        <fullName evidence="11">Sphingomyelin synthase-like domain-containing protein</fullName>
    </recommendedName>
</protein>
<comment type="caution">
    <text evidence="12">The sequence shown here is derived from an EMBL/GenBank/DDBJ whole genome shotgun (WGS) entry which is preliminary data.</text>
</comment>
<reference evidence="12" key="1">
    <citation type="submission" date="2021-02" db="EMBL/GenBank/DDBJ databases">
        <authorList>
            <person name="Dougan E. K."/>
            <person name="Rhodes N."/>
            <person name="Thang M."/>
            <person name="Chan C."/>
        </authorList>
    </citation>
    <scope>NUCLEOTIDE SEQUENCE</scope>
</reference>
<evidence type="ECO:0000256" key="4">
    <source>
        <dbReference type="ARBA" id="ARBA00022692"/>
    </source>
</evidence>
<dbReference type="Proteomes" id="UP000626109">
    <property type="component" value="Unassembled WGS sequence"/>
</dbReference>
<evidence type="ECO:0000256" key="6">
    <source>
        <dbReference type="ARBA" id="ARBA00022989"/>
    </source>
</evidence>
<keyword evidence="7" id="KW-0443">Lipid metabolism</keyword>
<evidence type="ECO:0000313" key="13">
    <source>
        <dbReference type="Proteomes" id="UP000626109"/>
    </source>
</evidence>
<dbReference type="InterPro" id="IPR025749">
    <property type="entry name" value="Sphingomyelin_synth-like_dom"/>
</dbReference>
<feature type="transmembrane region" description="Helical" evidence="10">
    <location>
        <begin position="292"/>
        <end position="311"/>
    </location>
</feature>
<comment type="similarity">
    <text evidence="2">Belongs to the sphingomyelin synthase family.</text>
</comment>
<dbReference type="GO" id="GO:0046513">
    <property type="term" value="P:ceramide biosynthetic process"/>
    <property type="evidence" value="ECO:0007669"/>
    <property type="project" value="TreeGrafter"/>
</dbReference>
<dbReference type="InterPro" id="IPR045221">
    <property type="entry name" value="Sphingomyelin_synth-like"/>
</dbReference>
<evidence type="ECO:0000256" key="8">
    <source>
        <dbReference type="ARBA" id="ARBA00023136"/>
    </source>
</evidence>
<dbReference type="AlphaFoldDB" id="A0A813LGP8"/>
<evidence type="ECO:0000313" key="12">
    <source>
        <dbReference type="EMBL" id="CAE8729953.1"/>
    </source>
</evidence>
<dbReference type="EMBL" id="CAJNNW010035771">
    <property type="protein sequence ID" value="CAE8729953.1"/>
    <property type="molecule type" value="Genomic_DNA"/>
</dbReference>
<feature type="transmembrane region" description="Helical" evidence="10">
    <location>
        <begin position="317"/>
        <end position="335"/>
    </location>
</feature>
<evidence type="ECO:0000256" key="7">
    <source>
        <dbReference type="ARBA" id="ARBA00023098"/>
    </source>
</evidence>
<comment type="subcellular location">
    <subcellularLocation>
        <location evidence="1">Membrane</location>
        <topology evidence="1">Multi-pass membrane protein</topology>
    </subcellularLocation>
</comment>
<name>A0A813LGP8_POLGL</name>
<accession>A0A813LGP8</accession>
<feature type="transmembrane region" description="Helical" evidence="10">
    <location>
        <begin position="62"/>
        <end position="88"/>
    </location>
</feature>
<dbReference type="GO" id="GO:0033188">
    <property type="term" value="F:sphingomyelin synthase activity"/>
    <property type="evidence" value="ECO:0007669"/>
    <property type="project" value="TreeGrafter"/>
</dbReference>
<dbReference type="GO" id="GO:0000139">
    <property type="term" value="C:Golgi membrane"/>
    <property type="evidence" value="ECO:0007669"/>
    <property type="project" value="TreeGrafter"/>
</dbReference>